<dbReference type="Proteomes" id="UP000586305">
    <property type="component" value="Unassembled WGS sequence"/>
</dbReference>
<dbReference type="RefSeq" id="WP_171624046.1">
    <property type="nucleotide sequence ID" value="NZ_JABBPG010000001.1"/>
</dbReference>
<comment type="caution">
    <text evidence="1">The sequence shown here is derived from an EMBL/GenBank/DDBJ whole genome shotgun (WGS) entry which is preliminary data.</text>
</comment>
<reference evidence="1 2" key="1">
    <citation type="submission" date="2020-04" db="EMBL/GenBank/DDBJ databases">
        <title>Pseudoalteromonas caenipelagi sp. nov., isolated from a tidal flat.</title>
        <authorList>
            <person name="Park S."/>
            <person name="Yoon J.-H."/>
        </authorList>
    </citation>
    <scope>NUCLEOTIDE SEQUENCE [LARGE SCALE GENOMIC DNA]</scope>
    <source>
        <strain evidence="1 2">JBTF-M23</strain>
    </source>
</reference>
<keyword evidence="2" id="KW-1185">Reference proteome</keyword>
<protein>
    <submittedName>
        <fullName evidence="1">Uncharacterized protein</fullName>
    </submittedName>
</protein>
<proteinExistence type="predicted"/>
<sequence length="127" mass="14462">MSKVLLALLVGCLVGMVIGAWLGYRLNIGRDRRAEFNEAIEPIRTALMKDEPITEQDISIVIAKLGRDGKAVLNTYRKVYQPKMQLAETMLKKDYYGKVKCTREEYIQSKQLKKEAMASLLAKCKHL</sequence>
<accession>A0A849VB65</accession>
<dbReference type="EMBL" id="JABBPG010000001">
    <property type="protein sequence ID" value="NOU48931.1"/>
    <property type="molecule type" value="Genomic_DNA"/>
</dbReference>
<gene>
    <name evidence="1" type="ORF">HG263_00005</name>
</gene>
<organism evidence="1 2">
    <name type="scientific">Pseudoalteromonas caenipelagi</name>
    <dbReference type="NCBI Taxonomy" id="2726988"/>
    <lineage>
        <taxon>Bacteria</taxon>
        <taxon>Pseudomonadati</taxon>
        <taxon>Pseudomonadota</taxon>
        <taxon>Gammaproteobacteria</taxon>
        <taxon>Alteromonadales</taxon>
        <taxon>Pseudoalteromonadaceae</taxon>
        <taxon>Pseudoalteromonas</taxon>
    </lineage>
</organism>
<evidence type="ECO:0000313" key="1">
    <source>
        <dbReference type="EMBL" id="NOU48931.1"/>
    </source>
</evidence>
<name>A0A849VB65_9GAMM</name>
<dbReference type="AlphaFoldDB" id="A0A849VB65"/>
<evidence type="ECO:0000313" key="2">
    <source>
        <dbReference type="Proteomes" id="UP000586305"/>
    </source>
</evidence>